<proteinExistence type="predicted"/>
<protein>
    <submittedName>
        <fullName evidence="1">Uncharacterized protein</fullName>
    </submittedName>
</protein>
<evidence type="ECO:0000313" key="2">
    <source>
        <dbReference type="Proteomes" id="UP001260090"/>
    </source>
</evidence>
<evidence type="ECO:0000313" key="1">
    <source>
        <dbReference type="EMBL" id="WMY14455.1"/>
    </source>
</evidence>
<dbReference type="AlphaFoldDB" id="A0ABD7ZNL5"/>
<gene>
    <name evidence="1" type="ORF">P3F89_21220</name>
</gene>
<dbReference type="RefSeq" id="WP_003266472.1">
    <property type="nucleotide sequence ID" value="NZ_CP119875.1"/>
</dbReference>
<name>A0ABD7ZNL5_9BACI</name>
<organism evidence="1 2">
    <name type="scientific">Bacillus tropicus</name>
    <dbReference type="NCBI Taxonomy" id="2026188"/>
    <lineage>
        <taxon>Bacteria</taxon>
        <taxon>Bacillati</taxon>
        <taxon>Bacillota</taxon>
        <taxon>Bacilli</taxon>
        <taxon>Bacillales</taxon>
        <taxon>Bacillaceae</taxon>
        <taxon>Bacillus</taxon>
        <taxon>Bacillus cereus group</taxon>
    </lineage>
</organism>
<dbReference type="EMBL" id="CP119875">
    <property type="protein sequence ID" value="WMY14455.1"/>
    <property type="molecule type" value="Genomic_DNA"/>
</dbReference>
<accession>A0ABD7ZNL5</accession>
<sequence>MSTPIKKRRRGFLWWAFKNYCDECVPVSIEGLVPLDQSLLMSEVTVLLFV</sequence>
<dbReference type="Proteomes" id="UP001260090">
    <property type="component" value="Chromosome"/>
</dbReference>
<reference evidence="1 2" key="1">
    <citation type="submission" date="2023-03" db="EMBL/GenBank/DDBJ databases">
        <title>Plant growth-promoting bacteria for biocontrol of bacterial wilt in tomato.</title>
        <authorList>
            <person name="Song J."/>
            <person name="Jin Y.J."/>
        </authorList>
    </citation>
    <scope>NUCLEOTIDE SEQUENCE [LARGE SCALE GENOMIC DNA]</scope>
    <source>
        <strain evidence="1 2">T36S-23</strain>
    </source>
</reference>
<dbReference type="GeneID" id="93009881"/>